<dbReference type="PANTHER" id="PTHR14307">
    <property type="entry name" value="C6ORF47 FAMILY MEMBER"/>
    <property type="match status" value="1"/>
</dbReference>
<accession>A0A9D3SIM3</accession>
<keyword evidence="2" id="KW-0812">Transmembrane</keyword>
<dbReference type="InterPro" id="IPR029073">
    <property type="entry name" value="DUF4661"/>
</dbReference>
<feature type="transmembrane region" description="Helical" evidence="2">
    <location>
        <begin position="309"/>
        <end position="329"/>
    </location>
</feature>
<gene>
    <name evidence="3" type="ORF">KOW79_010746</name>
</gene>
<name>A0A9D3SIM3_9TELE</name>
<proteinExistence type="predicted"/>
<feature type="compositionally biased region" description="Polar residues" evidence="1">
    <location>
        <begin position="180"/>
        <end position="196"/>
    </location>
</feature>
<keyword evidence="4" id="KW-1185">Reference proteome</keyword>
<protein>
    <submittedName>
        <fullName evidence="3">Uncharacterized protein</fullName>
    </submittedName>
</protein>
<organism evidence="3 4">
    <name type="scientific">Hemibagrus wyckioides</name>
    <dbReference type="NCBI Taxonomy" id="337641"/>
    <lineage>
        <taxon>Eukaryota</taxon>
        <taxon>Metazoa</taxon>
        <taxon>Chordata</taxon>
        <taxon>Craniata</taxon>
        <taxon>Vertebrata</taxon>
        <taxon>Euteleostomi</taxon>
        <taxon>Actinopterygii</taxon>
        <taxon>Neopterygii</taxon>
        <taxon>Teleostei</taxon>
        <taxon>Ostariophysi</taxon>
        <taxon>Siluriformes</taxon>
        <taxon>Bagridae</taxon>
        <taxon>Hemibagrus</taxon>
    </lineage>
</organism>
<comment type="caution">
    <text evidence="3">The sequence shown here is derived from an EMBL/GenBank/DDBJ whole genome shotgun (WGS) entry which is preliminary data.</text>
</comment>
<evidence type="ECO:0000256" key="2">
    <source>
        <dbReference type="SAM" id="Phobius"/>
    </source>
</evidence>
<evidence type="ECO:0000313" key="3">
    <source>
        <dbReference type="EMBL" id="KAG7325821.1"/>
    </source>
</evidence>
<reference evidence="3 4" key="1">
    <citation type="submission" date="2021-06" db="EMBL/GenBank/DDBJ databases">
        <title>Chromosome-level genome assembly of the red-tail catfish (Hemibagrus wyckioides).</title>
        <authorList>
            <person name="Shao F."/>
        </authorList>
    </citation>
    <scope>NUCLEOTIDE SEQUENCE [LARGE SCALE GENOMIC DNA]</scope>
    <source>
        <strain evidence="3">EC202008001</strain>
        <tissue evidence="3">Blood</tissue>
    </source>
</reference>
<dbReference type="OrthoDB" id="9950360at2759"/>
<dbReference type="AlphaFoldDB" id="A0A9D3SIM3"/>
<dbReference type="PANTHER" id="PTHR14307:SF0">
    <property type="entry name" value="SI:CH73-25F10.6"/>
    <property type="match status" value="1"/>
</dbReference>
<sequence length="349" mass="39934">MCPCLEPDEISSRTLVLKIFRSSYCTGGTEEEMWCTFNMVMIFNMECQVDYVTTDTNKALKCASSLGLLFRRVWSWINPGNLYRPWATKPKIEKSLTVEVQEKSRWSLSGVTSWVWGGWRKQSDQKAPPEEFWEAQEEIVRPLEVEDLKAERLEAPPPQSPPRWWSRLFGPVFYLWPRSSKGSGNVPRKSTWNEGSWDSDGKDSDYGTPPPSPVPLSQRSSAFRFFARSWSGEILPEHYEICFNFIRHLFDLFVVGFLWTVSPPTKLVLDVLGVQGALKLWLHGMAMFLVSSVGMAGLLWLVQEYLPQFALVYGIVQGLVISTEGLWAVRRLTTDHLSTKSVHEPNIND</sequence>
<keyword evidence="2" id="KW-0472">Membrane</keyword>
<feature type="transmembrane region" description="Helical" evidence="2">
    <location>
        <begin position="280"/>
        <end position="302"/>
    </location>
</feature>
<evidence type="ECO:0000256" key="1">
    <source>
        <dbReference type="SAM" id="MobiDB-lite"/>
    </source>
</evidence>
<dbReference type="Proteomes" id="UP000824219">
    <property type="component" value="Linkage Group LG12"/>
</dbReference>
<keyword evidence="2" id="KW-1133">Transmembrane helix</keyword>
<feature type="region of interest" description="Disordered" evidence="1">
    <location>
        <begin position="180"/>
        <end position="215"/>
    </location>
</feature>
<evidence type="ECO:0000313" key="4">
    <source>
        <dbReference type="Proteomes" id="UP000824219"/>
    </source>
</evidence>
<dbReference type="Pfam" id="PF15576">
    <property type="entry name" value="DUF4661"/>
    <property type="match status" value="1"/>
</dbReference>
<dbReference type="EMBL" id="JAHKSW010000012">
    <property type="protein sequence ID" value="KAG7325821.1"/>
    <property type="molecule type" value="Genomic_DNA"/>
</dbReference>